<gene>
    <name evidence="1" type="ORF">g.45832</name>
</gene>
<dbReference type="SUPFAM" id="SSF56235">
    <property type="entry name" value="N-terminal nucleophile aminohydrolases (Ntn hydrolases)"/>
    <property type="match status" value="1"/>
</dbReference>
<dbReference type="Gene3D" id="1.10.246.130">
    <property type="match status" value="1"/>
</dbReference>
<dbReference type="AlphaFoldDB" id="A0A1B6I2F4"/>
<name>A0A1B6I2F4_9HEMI</name>
<proteinExistence type="predicted"/>
<dbReference type="GO" id="GO:0005886">
    <property type="term" value="C:plasma membrane"/>
    <property type="evidence" value="ECO:0007669"/>
    <property type="project" value="TreeGrafter"/>
</dbReference>
<dbReference type="GO" id="GO:0006751">
    <property type="term" value="P:glutathione catabolic process"/>
    <property type="evidence" value="ECO:0007669"/>
    <property type="project" value="InterPro"/>
</dbReference>
<dbReference type="InterPro" id="IPR000101">
    <property type="entry name" value="GGT_peptidase"/>
</dbReference>
<dbReference type="InterPro" id="IPR043138">
    <property type="entry name" value="GGT_lsub"/>
</dbReference>
<evidence type="ECO:0000313" key="1">
    <source>
        <dbReference type="EMBL" id="JAS81080.1"/>
    </source>
</evidence>
<accession>A0A1B6I2F4</accession>
<dbReference type="PANTHER" id="PTHR11686">
    <property type="entry name" value="GAMMA GLUTAMYL TRANSPEPTIDASE"/>
    <property type="match status" value="1"/>
</dbReference>
<dbReference type="InterPro" id="IPR029055">
    <property type="entry name" value="Ntn_hydrolases_N"/>
</dbReference>
<feature type="non-terminal residue" evidence="1">
    <location>
        <position position="1"/>
    </location>
</feature>
<dbReference type="GO" id="GO:0036374">
    <property type="term" value="F:glutathione hydrolase activity"/>
    <property type="evidence" value="ECO:0007669"/>
    <property type="project" value="InterPro"/>
</dbReference>
<feature type="non-terminal residue" evidence="1">
    <location>
        <position position="124"/>
    </location>
</feature>
<protein>
    <recommendedName>
        <fullName evidence="2">Gamma-glutamyltransferase</fullName>
    </recommendedName>
</protein>
<organism evidence="1">
    <name type="scientific">Homalodisca liturata</name>
    <dbReference type="NCBI Taxonomy" id="320908"/>
    <lineage>
        <taxon>Eukaryota</taxon>
        <taxon>Metazoa</taxon>
        <taxon>Ecdysozoa</taxon>
        <taxon>Arthropoda</taxon>
        <taxon>Hexapoda</taxon>
        <taxon>Insecta</taxon>
        <taxon>Pterygota</taxon>
        <taxon>Neoptera</taxon>
        <taxon>Paraneoptera</taxon>
        <taxon>Hemiptera</taxon>
        <taxon>Auchenorrhyncha</taxon>
        <taxon>Membracoidea</taxon>
        <taxon>Cicadellidae</taxon>
        <taxon>Cicadellinae</taxon>
        <taxon>Proconiini</taxon>
        <taxon>Homalodisca</taxon>
    </lineage>
</organism>
<dbReference type="PANTHER" id="PTHR11686:SF72">
    <property type="entry name" value="GAMMA-GLUTAMYL TRANSPEPTIDASE, ISOFORM A"/>
    <property type="match status" value="1"/>
</dbReference>
<dbReference type="EMBL" id="GECU01026626">
    <property type="protein sequence ID" value="JAS81080.1"/>
    <property type="molecule type" value="Transcribed_RNA"/>
</dbReference>
<reference evidence="1" key="1">
    <citation type="submission" date="2015-11" db="EMBL/GenBank/DDBJ databases">
        <title>De novo transcriptome assembly of four potential Pierce s Disease insect vectors from Arizona vineyards.</title>
        <authorList>
            <person name="Tassone E.E."/>
        </authorList>
    </citation>
    <scope>NUCLEOTIDE SEQUENCE</scope>
</reference>
<sequence>ANSPKMADELYSGSLTKEFVKDIQAAGGIITEQDMKNYAVQWEYPYNASLSDGSTVYSAALPSSGILLTFMLRVLDGVLQSANSDLQRSQLIIEAFKHAYGRRSDLGDYHKMDSTYLAKVEKNL</sequence>
<dbReference type="Pfam" id="PF01019">
    <property type="entry name" value="G_glu_transpept"/>
    <property type="match status" value="1"/>
</dbReference>
<evidence type="ECO:0008006" key="2">
    <source>
        <dbReference type="Google" id="ProtNLM"/>
    </source>
</evidence>